<keyword evidence="1" id="KW-1133">Transmembrane helix</keyword>
<keyword evidence="1" id="KW-0812">Transmembrane</keyword>
<proteinExistence type="predicted"/>
<keyword evidence="1" id="KW-0472">Membrane</keyword>
<evidence type="ECO:0000313" key="2">
    <source>
        <dbReference type="EMBL" id="KOO40880.1"/>
    </source>
</evidence>
<reference evidence="3" key="1">
    <citation type="submission" date="2015-08" db="EMBL/GenBank/DDBJ databases">
        <title>Fjat-14210 dsm16467.</title>
        <authorList>
            <person name="Liu B."/>
            <person name="Wang J."/>
            <person name="Zhu Y."/>
            <person name="Liu G."/>
            <person name="Chen Q."/>
            <person name="Chen Z."/>
            <person name="Lan J."/>
            <person name="Che J."/>
            <person name="Ge C."/>
            <person name="Shi H."/>
            <person name="Pan Z."/>
            <person name="Liu X."/>
        </authorList>
    </citation>
    <scope>NUCLEOTIDE SEQUENCE [LARGE SCALE GENOMIC DNA]</scope>
    <source>
        <strain evidence="3">DSM 16467</strain>
    </source>
</reference>
<evidence type="ECO:0000313" key="3">
    <source>
        <dbReference type="Proteomes" id="UP000037558"/>
    </source>
</evidence>
<name>A0A0M0KPZ0_9BACI</name>
<gene>
    <name evidence="2" type="ORF">AMD01_20335</name>
</gene>
<accession>A0A0M0KPZ0</accession>
<comment type="caution">
    <text evidence="2">The sequence shown here is derived from an EMBL/GenBank/DDBJ whole genome shotgun (WGS) entry which is preliminary data.</text>
</comment>
<feature type="transmembrane region" description="Helical" evidence="1">
    <location>
        <begin position="25"/>
        <end position="43"/>
    </location>
</feature>
<sequence>MRNKNANKNLKYKNTHVANVADVHIQYYANLSFAVFVSVNLLIKVKFLVLKKLVGKNPDWEGGKIIW</sequence>
<dbReference type="Proteomes" id="UP000037558">
    <property type="component" value="Unassembled WGS sequence"/>
</dbReference>
<protein>
    <submittedName>
        <fullName evidence="2">Uncharacterized protein</fullName>
    </submittedName>
</protein>
<dbReference type="EMBL" id="LILC01000031">
    <property type="protein sequence ID" value="KOO40880.1"/>
    <property type="molecule type" value="Genomic_DNA"/>
</dbReference>
<evidence type="ECO:0000256" key="1">
    <source>
        <dbReference type="SAM" id="Phobius"/>
    </source>
</evidence>
<organism evidence="2 3">
    <name type="scientific">Priestia koreensis</name>
    <dbReference type="NCBI Taxonomy" id="284581"/>
    <lineage>
        <taxon>Bacteria</taxon>
        <taxon>Bacillati</taxon>
        <taxon>Bacillota</taxon>
        <taxon>Bacilli</taxon>
        <taxon>Bacillales</taxon>
        <taxon>Bacillaceae</taxon>
        <taxon>Priestia</taxon>
    </lineage>
</organism>
<dbReference type="AlphaFoldDB" id="A0A0M0KPZ0"/>
<keyword evidence="3" id="KW-1185">Reference proteome</keyword>
<dbReference type="STRING" id="284581.AMD01_20335"/>